<dbReference type="EMBL" id="BAABHK010000009">
    <property type="protein sequence ID" value="GAA4631652.1"/>
    <property type="molecule type" value="Genomic_DNA"/>
</dbReference>
<protein>
    <submittedName>
        <fullName evidence="8">RNA polymerase sigma factor</fullName>
    </submittedName>
</protein>
<dbReference type="SUPFAM" id="SSF88946">
    <property type="entry name" value="Sigma2 domain of RNA polymerase sigma factors"/>
    <property type="match status" value="1"/>
</dbReference>
<dbReference type="InterPro" id="IPR013325">
    <property type="entry name" value="RNA_pol_sigma_r2"/>
</dbReference>
<feature type="domain" description="RNA polymerase sigma-70 region 2" evidence="6">
    <location>
        <begin position="21"/>
        <end position="87"/>
    </location>
</feature>
<reference evidence="9" key="1">
    <citation type="journal article" date="2019" name="Int. J. Syst. Evol. Microbiol.">
        <title>The Global Catalogue of Microorganisms (GCM) 10K type strain sequencing project: providing services to taxonomists for standard genome sequencing and annotation.</title>
        <authorList>
            <consortium name="The Broad Institute Genomics Platform"/>
            <consortium name="The Broad Institute Genome Sequencing Center for Infectious Disease"/>
            <person name="Wu L."/>
            <person name="Ma J."/>
        </authorList>
    </citation>
    <scope>NUCLEOTIDE SEQUENCE [LARGE SCALE GENOMIC DNA]</scope>
    <source>
        <strain evidence="9">JCM 17939</strain>
    </source>
</reference>
<dbReference type="SUPFAM" id="SSF88659">
    <property type="entry name" value="Sigma3 and sigma4 domains of RNA polymerase sigma factors"/>
    <property type="match status" value="1"/>
</dbReference>
<evidence type="ECO:0000256" key="3">
    <source>
        <dbReference type="ARBA" id="ARBA00023082"/>
    </source>
</evidence>
<dbReference type="Proteomes" id="UP001501442">
    <property type="component" value="Unassembled WGS sequence"/>
</dbReference>
<keyword evidence="4" id="KW-0238">DNA-binding</keyword>
<dbReference type="RefSeq" id="WP_345434640.1">
    <property type="nucleotide sequence ID" value="NZ_BAABHK010000009.1"/>
</dbReference>
<evidence type="ECO:0000256" key="5">
    <source>
        <dbReference type="ARBA" id="ARBA00023163"/>
    </source>
</evidence>
<dbReference type="PANTHER" id="PTHR43133">
    <property type="entry name" value="RNA POLYMERASE ECF-TYPE SIGMA FACTO"/>
    <property type="match status" value="1"/>
</dbReference>
<dbReference type="InterPro" id="IPR039425">
    <property type="entry name" value="RNA_pol_sigma-70-like"/>
</dbReference>
<dbReference type="InterPro" id="IPR014284">
    <property type="entry name" value="RNA_pol_sigma-70_dom"/>
</dbReference>
<comment type="caution">
    <text evidence="8">The sequence shown here is derived from an EMBL/GenBank/DDBJ whole genome shotgun (WGS) entry which is preliminary data.</text>
</comment>
<evidence type="ECO:0000256" key="2">
    <source>
        <dbReference type="ARBA" id="ARBA00023015"/>
    </source>
</evidence>
<sequence>MASPPDVHAPPGRSATFAAIFEAYFPQIHRYIAMRLDADAAEDLAAETFAIAFRRWDSFDPDRGATRSWLFGIATNLIARHRRQEARAYRALERLGADPSRGVHEDRVTDRISAGELRPRLAGALASLSPRLRDVLLLVILGELTYEEVAQALDVPYGTVCSRFNRARARVRKALGETNPLLDEWS</sequence>
<evidence type="ECO:0000256" key="4">
    <source>
        <dbReference type="ARBA" id="ARBA00023125"/>
    </source>
</evidence>
<dbReference type="Gene3D" id="1.10.1740.10">
    <property type="match status" value="1"/>
</dbReference>
<dbReference type="InterPro" id="IPR007627">
    <property type="entry name" value="RNA_pol_sigma70_r2"/>
</dbReference>
<dbReference type="Pfam" id="PF08281">
    <property type="entry name" value="Sigma70_r4_2"/>
    <property type="match status" value="1"/>
</dbReference>
<dbReference type="CDD" id="cd06171">
    <property type="entry name" value="Sigma70_r4"/>
    <property type="match status" value="1"/>
</dbReference>
<dbReference type="NCBIfam" id="TIGR02937">
    <property type="entry name" value="sigma70-ECF"/>
    <property type="match status" value="1"/>
</dbReference>
<keyword evidence="9" id="KW-1185">Reference proteome</keyword>
<dbReference type="Pfam" id="PF04542">
    <property type="entry name" value="Sigma70_r2"/>
    <property type="match status" value="1"/>
</dbReference>
<evidence type="ECO:0000256" key="1">
    <source>
        <dbReference type="ARBA" id="ARBA00010641"/>
    </source>
</evidence>
<name>A0ABP8UHQ9_9ACTN</name>
<keyword evidence="3" id="KW-0731">Sigma factor</keyword>
<dbReference type="PANTHER" id="PTHR43133:SF8">
    <property type="entry name" value="RNA POLYMERASE SIGMA FACTOR HI_1459-RELATED"/>
    <property type="match status" value="1"/>
</dbReference>
<proteinExistence type="inferred from homology"/>
<dbReference type="InterPro" id="IPR036388">
    <property type="entry name" value="WH-like_DNA-bd_sf"/>
</dbReference>
<dbReference type="InterPro" id="IPR013324">
    <property type="entry name" value="RNA_pol_sigma_r3/r4-like"/>
</dbReference>
<evidence type="ECO:0000313" key="8">
    <source>
        <dbReference type="EMBL" id="GAA4631652.1"/>
    </source>
</evidence>
<accession>A0ABP8UHQ9</accession>
<evidence type="ECO:0000259" key="6">
    <source>
        <dbReference type="Pfam" id="PF04542"/>
    </source>
</evidence>
<gene>
    <name evidence="8" type="ORF">GCM10023196_061890</name>
</gene>
<dbReference type="InterPro" id="IPR013249">
    <property type="entry name" value="RNA_pol_sigma70_r4_t2"/>
</dbReference>
<organism evidence="8 9">
    <name type="scientific">Actinoallomurus vinaceus</name>
    <dbReference type="NCBI Taxonomy" id="1080074"/>
    <lineage>
        <taxon>Bacteria</taxon>
        <taxon>Bacillati</taxon>
        <taxon>Actinomycetota</taxon>
        <taxon>Actinomycetes</taxon>
        <taxon>Streptosporangiales</taxon>
        <taxon>Thermomonosporaceae</taxon>
        <taxon>Actinoallomurus</taxon>
    </lineage>
</organism>
<evidence type="ECO:0000313" key="9">
    <source>
        <dbReference type="Proteomes" id="UP001501442"/>
    </source>
</evidence>
<keyword evidence="5" id="KW-0804">Transcription</keyword>
<keyword evidence="2" id="KW-0805">Transcription regulation</keyword>
<evidence type="ECO:0000259" key="7">
    <source>
        <dbReference type="Pfam" id="PF08281"/>
    </source>
</evidence>
<comment type="similarity">
    <text evidence="1">Belongs to the sigma-70 factor family. ECF subfamily.</text>
</comment>
<feature type="domain" description="RNA polymerase sigma factor 70 region 4 type 2" evidence="7">
    <location>
        <begin position="121"/>
        <end position="170"/>
    </location>
</feature>
<dbReference type="Gene3D" id="1.10.10.10">
    <property type="entry name" value="Winged helix-like DNA-binding domain superfamily/Winged helix DNA-binding domain"/>
    <property type="match status" value="1"/>
</dbReference>